<evidence type="ECO:0000256" key="6">
    <source>
        <dbReference type="SAM" id="MobiDB-lite"/>
    </source>
</evidence>
<gene>
    <name evidence="8" type="ORF">C7440_3948</name>
</gene>
<evidence type="ECO:0000256" key="3">
    <source>
        <dbReference type="ARBA" id="ARBA00022603"/>
    </source>
</evidence>
<dbReference type="InterPro" id="IPR050777">
    <property type="entry name" value="SET2_Histone-Lys_MeTrsfase"/>
</dbReference>
<feature type="compositionally biased region" description="Basic residues" evidence="6">
    <location>
        <begin position="190"/>
        <end position="211"/>
    </location>
</feature>
<feature type="domain" description="SET" evidence="7">
    <location>
        <begin position="7"/>
        <end position="121"/>
    </location>
</feature>
<comment type="subcellular location">
    <subcellularLocation>
        <location evidence="1">Chromosome</location>
    </subcellularLocation>
</comment>
<dbReference type="Pfam" id="PF00856">
    <property type="entry name" value="SET"/>
    <property type="match status" value="1"/>
</dbReference>
<keyword evidence="5" id="KW-0949">S-adenosyl-L-methionine</keyword>
<dbReference type="InterPro" id="IPR001214">
    <property type="entry name" value="SET_dom"/>
</dbReference>
<dbReference type="GO" id="GO:0032259">
    <property type="term" value="P:methylation"/>
    <property type="evidence" value="ECO:0007669"/>
    <property type="project" value="UniProtKB-KW"/>
</dbReference>
<evidence type="ECO:0000313" key="8">
    <source>
        <dbReference type="EMBL" id="PVY60173.1"/>
    </source>
</evidence>
<dbReference type="PROSITE" id="PS50280">
    <property type="entry name" value="SET"/>
    <property type="match status" value="1"/>
</dbReference>
<dbReference type="AlphaFoldDB" id="A0A2U1CGZ0"/>
<sequence>MSTTKQPWHLVRRSPLHGNGVFAARDIPAGTRIIEYTGARITPEQADERHPANPNDPFHTFYFSLSCGKVIDGGDRGNDARWINHSCAPNCETAENPSGTRVYITALRNIDQGEELFYDYGLVMEGKITKKLRAQYLCLCGHDVCRGTMLALPEKKAAAKKKAKAGKKTVAEAISTPDEETATPREKASSGKKKDKKKDGKKKGKGKKKADKKNDKLAQK</sequence>
<dbReference type="SMART" id="SM00317">
    <property type="entry name" value="SET"/>
    <property type="match status" value="1"/>
</dbReference>
<keyword evidence="4" id="KW-0808">Transferase</keyword>
<dbReference type="Proteomes" id="UP000246145">
    <property type="component" value="Unassembled WGS sequence"/>
</dbReference>
<evidence type="ECO:0000256" key="2">
    <source>
        <dbReference type="ARBA" id="ARBA00022454"/>
    </source>
</evidence>
<dbReference type="Gene3D" id="2.170.270.10">
    <property type="entry name" value="SET domain"/>
    <property type="match status" value="1"/>
</dbReference>
<accession>A0A2U1CGZ0</accession>
<evidence type="ECO:0000256" key="4">
    <source>
        <dbReference type="ARBA" id="ARBA00022679"/>
    </source>
</evidence>
<dbReference type="GO" id="GO:0005694">
    <property type="term" value="C:chromosome"/>
    <property type="evidence" value="ECO:0007669"/>
    <property type="project" value="UniProtKB-SubCell"/>
</dbReference>
<evidence type="ECO:0000256" key="5">
    <source>
        <dbReference type="ARBA" id="ARBA00022691"/>
    </source>
</evidence>
<protein>
    <recommendedName>
        <fullName evidence="7">SET domain-containing protein</fullName>
    </recommendedName>
</protein>
<name>A0A2U1CGZ0_9BURK</name>
<proteinExistence type="predicted"/>
<evidence type="ECO:0000313" key="9">
    <source>
        <dbReference type="Proteomes" id="UP000246145"/>
    </source>
</evidence>
<evidence type="ECO:0000259" key="7">
    <source>
        <dbReference type="PROSITE" id="PS50280"/>
    </source>
</evidence>
<dbReference type="InterPro" id="IPR046341">
    <property type="entry name" value="SET_dom_sf"/>
</dbReference>
<reference evidence="8 9" key="1">
    <citation type="submission" date="2018-04" db="EMBL/GenBank/DDBJ databases">
        <title>Genomic Encyclopedia of Type Strains, Phase IV (KMG-IV): sequencing the most valuable type-strain genomes for metagenomic binning, comparative biology and taxonomic classification.</title>
        <authorList>
            <person name="Goeker M."/>
        </authorList>
    </citation>
    <scope>NUCLEOTIDE SEQUENCE [LARGE SCALE GENOMIC DNA]</scope>
    <source>
        <strain evidence="8 9">DSM 10065</strain>
    </source>
</reference>
<dbReference type="SUPFAM" id="SSF82199">
    <property type="entry name" value="SET domain"/>
    <property type="match status" value="1"/>
</dbReference>
<evidence type="ECO:0000256" key="1">
    <source>
        <dbReference type="ARBA" id="ARBA00004286"/>
    </source>
</evidence>
<keyword evidence="9" id="KW-1185">Reference proteome</keyword>
<dbReference type="PANTHER" id="PTHR22884">
    <property type="entry name" value="SET DOMAIN PROTEINS"/>
    <property type="match status" value="1"/>
</dbReference>
<dbReference type="OrthoDB" id="9790349at2"/>
<comment type="caution">
    <text evidence="8">The sequence shown here is derived from an EMBL/GenBank/DDBJ whole genome shotgun (WGS) entry which is preliminary data.</text>
</comment>
<organism evidence="8 9">
    <name type="scientific">Pusillimonas noertemannii</name>
    <dbReference type="NCBI Taxonomy" id="305977"/>
    <lineage>
        <taxon>Bacteria</taxon>
        <taxon>Pseudomonadati</taxon>
        <taxon>Pseudomonadota</taxon>
        <taxon>Betaproteobacteria</taxon>
        <taxon>Burkholderiales</taxon>
        <taxon>Alcaligenaceae</taxon>
        <taxon>Pusillimonas</taxon>
    </lineage>
</organism>
<dbReference type="RefSeq" id="WP_116519663.1">
    <property type="nucleotide sequence ID" value="NZ_JACCEX010000007.1"/>
</dbReference>
<feature type="region of interest" description="Disordered" evidence="6">
    <location>
        <begin position="162"/>
        <end position="220"/>
    </location>
</feature>
<dbReference type="GO" id="GO:0008168">
    <property type="term" value="F:methyltransferase activity"/>
    <property type="evidence" value="ECO:0007669"/>
    <property type="project" value="UniProtKB-KW"/>
</dbReference>
<keyword evidence="3" id="KW-0489">Methyltransferase</keyword>
<dbReference type="EMBL" id="QEKO01000013">
    <property type="protein sequence ID" value="PVY60173.1"/>
    <property type="molecule type" value="Genomic_DNA"/>
</dbReference>
<dbReference type="STRING" id="1231391.GCA_000308195_01961"/>
<keyword evidence="2" id="KW-0158">Chromosome</keyword>